<dbReference type="CDD" id="cd06225">
    <property type="entry name" value="HAMP"/>
    <property type="match status" value="1"/>
</dbReference>
<dbReference type="PROSITE" id="PS50885">
    <property type="entry name" value="HAMP"/>
    <property type="match status" value="1"/>
</dbReference>
<dbReference type="SMART" id="SM00304">
    <property type="entry name" value="HAMP"/>
    <property type="match status" value="1"/>
</dbReference>
<dbReference type="CDD" id="cd00075">
    <property type="entry name" value="HATPase"/>
    <property type="match status" value="1"/>
</dbReference>
<dbReference type="GO" id="GO:0005524">
    <property type="term" value="F:ATP binding"/>
    <property type="evidence" value="ECO:0007669"/>
    <property type="project" value="UniProtKB-KW"/>
</dbReference>
<evidence type="ECO:0000256" key="11">
    <source>
        <dbReference type="ARBA" id="ARBA00022989"/>
    </source>
</evidence>
<keyword evidence="12" id="KW-0902">Two-component regulatory system</keyword>
<organism evidence="18 19">
    <name type="scientific">Deferribacter desulfuricans (strain DSM 14783 / JCM 11476 / NBRC 101012 / SSM1)</name>
    <dbReference type="NCBI Taxonomy" id="639282"/>
    <lineage>
        <taxon>Bacteria</taxon>
        <taxon>Pseudomonadati</taxon>
        <taxon>Deferribacterota</taxon>
        <taxon>Deferribacteres</taxon>
        <taxon>Deferribacterales</taxon>
        <taxon>Deferribacteraceae</taxon>
        <taxon>Deferribacter</taxon>
    </lineage>
</organism>
<keyword evidence="6" id="KW-0808">Transferase</keyword>
<dbReference type="SUPFAM" id="SSF47384">
    <property type="entry name" value="Homodimeric domain of signal transducing histidine kinase"/>
    <property type="match status" value="1"/>
</dbReference>
<dbReference type="PANTHER" id="PTHR45528">
    <property type="entry name" value="SENSOR HISTIDINE KINASE CPXA"/>
    <property type="match status" value="1"/>
</dbReference>
<dbReference type="eggNOG" id="COG2205">
    <property type="taxonomic scope" value="Bacteria"/>
</dbReference>
<dbReference type="SUPFAM" id="SSF55874">
    <property type="entry name" value="ATPase domain of HSP90 chaperone/DNA topoisomerase II/histidine kinase"/>
    <property type="match status" value="1"/>
</dbReference>
<reference evidence="18 19" key="1">
    <citation type="journal article" date="2010" name="DNA Res.">
        <title>Bacterial lifestyle in a deep-sea hydrothermal vent chimney revealed by the genome sequence of the thermophilic bacterium Deferribacter desulfuricans SSM1.</title>
        <authorList>
            <person name="Takaki Y."/>
            <person name="Shimamura S."/>
            <person name="Nakagawa S."/>
            <person name="Fukuhara Y."/>
            <person name="Horikawa H."/>
            <person name="Ankai A."/>
            <person name="Harada T."/>
            <person name="Hosoyama A."/>
            <person name="Oguchi A."/>
            <person name="Fukui S."/>
            <person name="Fujita N."/>
            <person name="Takami H."/>
            <person name="Takai K."/>
        </authorList>
    </citation>
    <scope>NUCLEOTIDE SEQUENCE [LARGE SCALE GENOMIC DNA]</scope>
    <source>
        <strain evidence="19">DSM 14783 / JCM 11476 / NBRC 101012 / SSM1</strain>
    </source>
</reference>
<dbReference type="Gene3D" id="1.10.287.130">
    <property type="match status" value="1"/>
</dbReference>
<name>D3P990_DEFDS</name>
<dbReference type="HOGENOM" id="CLU_000445_114_64_0"/>
<dbReference type="OrthoDB" id="9770955at2"/>
<dbReference type="InterPro" id="IPR036097">
    <property type="entry name" value="HisK_dim/P_sf"/>
</dbReference>
<dbReference type="SMART" id="SM00387">
    <property type="entry name" value="HATPase_c"/>
    <property type="match status" value="1"/>
</dbReference>
<dbReference type="PROSITE" id="PS50109">
    <property type="entry name" value="HIS_KIN"/>
    <property type="match status" value="1"/>
</dbReference>
<dbReference type="InterPro" id="IPR021796">
    <property type="entry name" value="Tll0287-like_dom"/>
</dbReference>
<dbReference type="Gene3D" id="6.10.340.10">
    <property type="match status" value="1"/>
</dbReference>
<dbReference type="SMART" id="SM00388">
    <property type="entry name" value="HisKA"/>
    <property type="match status" value="1"/>
</dbReference>
<keyword evidence="9 18" id="KW-0418">Kinase</keyword>
<evidence type="ECO:0000256" key="13">
    <source>
        <dbReference type="ARBA" id="ARBA00023136"/>
    </source>
</evidence>
<dbReference type="InterPro" id="IPR003594">
    <property type="entry name" value="HATPase_dom"/>
</dbReference>
<dbReference type="KEGG" id="ddf:DEFDS_1825"/>
<dbReference type="FunFam" id="3.30.565.10:FF:000006">
    <property type="entry name" value="Sensor histidine kinase WalK"/>
    <property type="match status" value="1"/>
</dbReference>
<dbReference type="Pfam" id="PF11845">
    <property type="entry name" value="Tll0287-like"/>
    <property type="match status" value="1"/>
</dbReference>
<evidence type="ECO:0000256" key="6">
    <source>
        <dbReference type="ARBA" id="ARBA00022679"/>
    </source>
</evidence>
<dbReference type="GO" id="GO:0000155">
    <property type="term" value="F:phosphorelay sensor kinase activity"/>
    <property type="evidence" value="ECO:0007669"/>
    <property type="project" value="InterPro"/>
</dbReference>
<keyword evidence="8" id="KW-0547">Nucleotide-binding</keyword>
<dbReference type="PRINTS" id="PR00344">
    <property type="entry name" value="BCTRLSENSOR"/>
</dbReference>
<dbReference type="InterPro" id="IPR036890">
    <property type="entry name" value="HATPase_C_sf"/>
</dbReference>
<dbReference type="STRING" id="639282.DEFDS_1825"/>
<dbReference type="SUPFAM" id="SSF158472">
    <property type="entry name" value="HAMP domain-like"/>
    <property type="match status" value="1"/>
</dbReference>
<dbReference type="Pfam" id="PF02518">
    <property type="entry name" value="HATPase_c"/>
    <property type="match status" value="1"/>
</dbReference>
<feature type="domain" description="HAMP" evidence="17">
    <location>
        <begin position="202"/>
        <end position="254"/>
    </location>
</feature>
<evidence type="ECO:0000256" key="4">
    <source>
        <dbReference type="ARBA" id="ARBA00022475"/>
    </source>
</evidence>
<evidence type="ECO:0000256" key="8">
    <source>
        <dbReference type="ARBA" id="ARBA00022741"/>
    </source>
</evidence>
<evidence type="ECO:0000256" key="2">
    <source>
        <dbReference type="ARBA" id="ARBA00004651"/>
    </source>
</evidence>
<gene>
    <name evidence="18" type="ordered locus">DEFDS_1825</name>
</gene>
<sequence>MKLTLKIIIILNITTLIILIPFFMILWHNQKILIMRQAHIQAKTLFDMIVITRQWVAENRDEIKPVPAVATKQLSKYASKFADFRFHITSDNLVNPANKPDAFEKYALEKFKNGVKEVYRIEKSPNNQLVYRYMAPLYINKSCLKCHHYQGYKVGDLRGGISVYVPIDNMITTLRQNQKSTLFLVITAYFLLNFVLIILLRKTVLKPIKILEIGTKAIENKDFSHKIMIDTKDEFSQLAKAFNIMIEKISEHEDDLKTKIKHAVSQYAVALEQLKESNENLKRLANFKSDIIDSLAHEVRTPLTKIISCIEIITTNKDNGKNIDKYLEIIIRNSKILKDLFDKILLLNKLEYSKYELNNQEIDIESLIKYVLSKFKLEIETKNLKVHLNIKEKKYLCDPTLLEILISNLISNAIKYNKDNGEIFIDIFTNDNKLIIKIKDTGIGIDNTEISEVFKRFYRSKSIRKLYSGTGLGLSLVKRILDNLKGGIQIQSEKDKFTEVTVYLPKKNK</sequence>
<keyword evidence="11 15" id="KW-1133">Transmembrane helix</keyword>
<dbReference type="CDD" id="cd00082">
    <property type="entry name" value="HisKA"/>
    <property type="match status" value="1"/>
</dbReference>
<feature type="transmembrane region" description="Helical" evidence="15">
    <location>
        <begin position="6"/>
        <end position="27"/>
    </location>
</feature>
<evidence type="ECO:0000256" key="12">
    <source>
        <dbReference type="ARBA" id="ARBA00023012"/>
    </source>
</evidence>
<evidence type="ECO:0000256" key="14">
    <source>
        <dbReference type="SAM" id="Coils"/>
    </source>
</evidence>
<dbReference type="Proteomes" id="UP000001520">
    <property type="component" value="Chromosome"/>
</dbReference>
<evidence type="ECO:0000259" key="17">
    <source>
        <dbReference type="PROSITE" id="PS50885"/>
    </source>
</evidence>
<dbReference type="InterPro" id="IPR050398">
    <property type="entry name" value="HssS/ArlS-like"/>
</dbReference>
<keyword evidence="19" id="KW-1185">Reference proteome</keyword>
<dbReference type="InterPro" id="IPR005467">
    <property type="entry name" value="His_kinase_dom"/>
</dbReference>
<dbReference type="Pfam" id="PF00512">
    <property type="entry name" value="HisKA"/>
    <property type="match status" value="1"/>
</dbReference>
<dbReference type="AlphaFoldDB" id="D3P990"/>
<dbReference type="Gene3D" id="3.30.565.10">
    <property type="entry name" value="Histidine kinase-like ATPase, C-terminal domain"/>
    <property type="match status" value="1"/>
</dbReference>
<proteinExistence type="predicted"/>
<evidence type="ECO:0000256" key="7">
    <source>
        <dbReference type="ARBA" id="ARBA00022692"/>
    </source>
</evidence>
<feature type="transmembrane region" description="Helical" evidence="15">
    <location>
        <begin position="180"/>
        <end position="200"/>
    </location>
</feature>
<evidence type="ECO:0000256" key="10">
    <source>
        <dbReference type="ARBA" id="ARBA00022840"/>
    </source>
</evidence>
<dbReference type="EMBL" id="AP011529">
    <property type="protein sequence ID" value="BAI81280.1"/>
    <property type="molecule type" value="Genomic_DNA"/>
</dbReference>
<keyword evidence="4" id="KW-1003">Cell membrane</keyword>
<keyword evidence="5" id="KW-0597">Phosphoprotein</keyword>
<evidence type="ECO:0000256" key="5">
    <source>
        <dbReference type="ARBA" id="ARBA00022553"/>
    </source>
</evidence>
<comment type="catalytic activity">
    <reaction evidence="1">
        <text>ATP + protein L-histidine = ADP + protein N-phospho-L-histidine.</text>
        <dbReference type="EC" id="2.7.13.3"/>
    </reaction>
</comment>
<dbReference type="Pfam" id="PF00672">
    <property type="entry name" value="HAMP"/>
    <property type="match status" value="1"/>
</dbReference>
<dbReference type="PANTHER" id="PTHR45528:SF1">
    <property type="entry name" value="SENSOR HISTIDINE KINASE CPXA"/>
    <property type="match status" value="1"/>
</dbReference>
<protein>
    <recommendedName>
        <fullName evidence="3">histidine kinase</fullName>
        <ecNumber evidence="3">2.7.13.3</ecNumber>
    </recommendedName>
</protein>
<evidence type="ECO:0000313" key="18">
    <source>
        <dbReference type="EMBL" id="BAI81280.1"/>
    </source>
</evidence>
<feature type="coiled-coil region" evidence="14">
    <location>
        <begin position="264"/>
        <end position="291"/>
    </location>
</feature>
<dbReference type="eggNOG" id="COG3850">
    <property type="taxonomic scope" value="Bacteria"/>
</dbReference>
<keyword evidence="7 15" id="KW-0812">Transmembrane</keyword>
<keyword evidence="14" id="KW-0175">Coiled coil</keyword>
<accession>D3P990</accession>
<feature type="domain" description="Histidine kinase" evidence="16">
    <location>
        <begin position="294"/>
        <end position="508"/>
    </location>
</feature>
<dbReference type="GO" id="GO:0005886">
    <property type="term" value="C:plasma membrane"/>
    <property type="evidence" value="ECO:0007669"/>
    <property type="project" value="UniProtKB-SubCell"/>
</dbReference>
<keyword evidence="13 15" id="KW-0472">Membrane</keyword>
<evidence type="ECO:0000256" key="15">
    <source>
        <dbReference type="SAM" id="Phobius"/>
    </source>
</evidence>
<dbReference type="InterPro" id="IPR003660">
    <property type="entry name" value="HAMP_dom"/>
</dbReference>
<dbReference type="InterPro" id="IPR004358">
    <property type="entry name" value="Sig_transdc_His_kin-like_C"/>
</dbReference>
<comment type="subcellular location">
    <subcellularLocation>
        <location evidence="2">Cell membrane</location>
        <topology evidence="2">Multi-pass membrane protein</topology>
    </subcellularLocation>
</comment>
<evidence type="ECO:0000256" key="1">
    <source>
        <dbReference type="ARBA" id="ARBA00000085"/>
    </source>
</evidence>
<evidence type="ECO:0000313" key="19">
    <source>
        <dbReference type="Proteomes" id="UP000001520"/>
    </source>
</evidence>
<dbReference type="EC" id="2.7.13.3" evidence="3"/>
<evidence type="ECO:0000256" key="9">
    <source>
        <dbReference type="ARBA" id="ARBA00022777"/>
    </source>
</evidence>
<keyword evidence="10" id="KW-0067">ATP-binding</keyword>
<evidence type="ECO:0000259" key="16">
    <source>
        <dbReference type="PROSITE" id="PS50109"/>
    </source>
</evidence>
<dbReference type="InterPro" id="IPR003661">
    <property type="entry name" value="HisK_dim/P_dom"/>
</dbReference>
<evidence type="ECO:0000256" key="3">
    <source>
        <dbReference type="ARBA" id="ARBA00012438"/>
    </source>
</evidence>